<dbReference type="Proteomes" id="UP000316080">
    <property type="component" value="Unassembled WGS sequence"/>
</dbReference>
<dbReference type="SUPFAM" id="SSF52218">
    <property type="entry name" value="Flavoproteins"/>
    <property type="match status" value="1"/>
</dbReference>
<dbReference type="PANTHER" id="PTHR39201">
    <property type="entry name" value="EXPORTED PROTEIN-RELATED"/>
    <property type="match status" value="1"/>
</dbReference>
<dbReference type="PANTHER" id="PTHR39201:SF1">
    <property type="entry name" value="FLAVODOXIN-LIKE DOMAIN-CONTAINING PROTEIN"/>
    <property type="match status" value="1"/>
</dbReference>
<sequence length="157" mass="17974">MKILTAYYSRTGNTRVVAQKIAEITKSDIEEIKDTKNRSGFFGFLVSGYEAARKKTTKIAELKYDPLNYDIVIIGTPIWAGKMSVPIRTYILNNKDKFNKVAFFCTFSFSPSNIFKDLEEACNKKPIIKEAFRDSEIKSGKYIEKLNIFRTLISNNS</sequence>
<dbReference type="Proteomes" id="UP000317265">
    <property type="component" value="Unassembled WGS sequence"/>
</dbReference>
<dbReference type="InterPro" id="IPR029039">
    <property type="entry name" value="Flavoprotein-like_sf"/>
</dbReference>
<dbReference type="EMBL" id="QNVI01000023">
    <property type="protein sequence ID" value="TDA39595.1"/>
    <property type="molecule type" value="Genomic_DNA"/>
</dbReference>
<gene>
    <name evidence="2" type="ORF">DSO09_02065</name>
    <name evidence="1" type="ORF">EF809_02405</name>
</gene>
<evidence type="ECO:0000313" key="1">
    <source>
        <dbReference type="EMBL" id="RZN56628.1"/>
    </source>
</evidence>
<organism evidence="1 3">
    <name type="scientific">Thermoproteota archaeon</name>
    <dbReference type="NCBI Taxonomy" id="2056631"/>
    <lineage>
        <taxon>Archaea</taxon>
        <taxon>Thermoproteota</taxon>
    </lineage>
</organism>
<evidence type="ECO:0000313" key="3">
    <source>
        <dbReference type="Proteomes" id="UP000316080"/>
    </source>
</evidence>
<name>A0A520KG32_9CREN</name>
<dbReference type="EMBL" id="RXIH01000020">
    <property type="protein sequence ID" value="RZN56628.1"/>
    <property type="molecule type" value="Genomic_DNA"/>
</dbReference>
<evidence type="ECO:0000313" key="2">
    <source>
        <dbReference type="EMBL" id="TDA39595.1"/>
    </source>
</evidence>
<dbReference type="AlphaFoldDB" id="A0A520KG32"/>
<reference evidence="1 3" key="2">
    <citation type="journal article" date="2019" name="Nat. Microbiol.">
        <title>Wide diversity of methane and short-chain alkane metabolisms in uncultured archaea.</title>
        <authorList>
            <person name="Borrel G."/>
            <person name="Adam P.S."/>
            <person name="McKay L.J."/>
            <person name="Chen L.X."/>
            <person name="Sierra-Garcia I.N."/>
            <person name="Sieber C.M."/>
            <person name="Letourneur Q."/>
            <person name="Ghozlane A."/>
            <person name="Andersen G.L."/>
            <person name="Li W.J."/>
            <person name="Hallam S.J."/>
            <person name="Muyzer G."/>
            <person name="de Oliveira V.M."/>
            <person name="Inskeep W.P."/>
            <person name="Banfield J.F."/>
            <person name="Gribaldo S."/>
        </authorList>
    </citation>
    <scope>NUCLEOTIDE SEQUENCE [LARGE SCALE GENOMIC DNA]</scope>
    <source>
        <strain evidence="1">Verst-YHS</strain>
    </source>
</reference>
<protein>
    <submittedName>
        <fullName evidence="1">Flavodoxin</fullName>
    </submittedName>
</protein>
<reference evidence="2 4" key="1">
    <citation type="journal article" date="2019" name="Nat. Microbiol.">
        <title>Expanding anaerobic alkane metabolism in the domain of Archaea.</title>
        <authorList>
            <person name="Wang Y."/>
            <person name="Wegener G."/>
            <person name="Hou J."/>
            <person name="Wang F."/>
            <person name="Xiao X."/>
        </authorList>
    </citation>
    <scope>NUCLEOTIDE SEQUENCE [LARGE SCALE GENOMIC DNA]</scope>
    <source>
        <strain evidence="2">WYZ-LMO11</strain>
    </source>
</reference>
<proteinExistence type="predicted"/>
<accession>A0A520KG32</accession>
<comment type="caution">
    <text evidence="1">The sequence shown here is derived from an EMBL/GenBank/DDBJ whole genome shotgun (WGS) entry which is preliminary data.</text>
</comment>
<evidence type="ECO:0000313" key="4">
    <source>
        <dbReference type="Proteomes" id="UP000317265"/>
    </source>
</evidence>
<dbReference type="Gene3D" id="3.40.50.360">
    <property type="match status" value="1"/>
</dbReference>